<dbReference type="Pfam" id="PF13405">
    <property type="entry name" value="EF-hand_6"/>
    <property type="match status" value="1"/>
</dbReference>
<dbReference type="SUPFAM" id="SSF47473">
    <property type="entry name" value="EF-hand"/>
    <property type="match status" value="1"/>
</dbReference>
<dbReference type="GO" id="GO:0006891">
    <property type="term" value="P:intra-Golgi vesicle-mediated transport"/>
    <property type="evidence" value="ECO:0007669"/>
    <property type="project" value="UniProtKB-UniRule"/>
</dbReference>
<feature type="domain" description="EF-hand" evidence="14">
    <location>
        <begin position="144"/>
        <end position="179"/>
    </location>
</feature>
<dbReference type="GO" id="GO:0015031">
    <property type="term" value="P:protein transport"/>
    <property type="evidence" value="ECO:0007669"/>
    <property type="project" value="UniProtKB-KW"/>
</dbReference>
<dbReference type="Pfam" id="PF13499">
    <property type="entry name" value="EF-hand_7"/>
    <property type="match status" value="1"/>
</dbReference>
<keyword evidence="4 13" id="KW-0813">Transport</keyword>
<dbReference type="Pfam" id="PF20653">
    <property type="entry name" value="COG6_C"/>
    <property type="match status" value="2"/>
</dbReference>
<evidence type="ECO:0000256" key="2">
    <source>
        <dbReference type="ARBA" id="ARBA00006049"/>
    </source>
</evidence>
<protein>
    <recommendedName>
        <fullName evidence="13">Conserved oligomeric Golgi complex subunit 6</fullName>
        <shortName evidence="13">COG complex subunit 6</shortName>
    </recommendedName>
    <alternativeName>
        <fullName evidence="13">Component of oligomeric Golgi complex 6</fullName>
    </alternativeName>
</protein>
<evidence type="ECO:0000256" key="12">
    <source>
        <dbReference type="PROSITE-ProRule" id="PRU00708"/>
    </source>
</evidence>
<dbReference type="PANTHER" id="PTHR21506">
    <property type="entry name" value="COMPONENT OF OLIGOMERIC GOLGI COMPLEX 6"/>
    <property type="match status" value="1"/>
</dbReference>
<dbReference type="InterPro" id="IPR048368">
    <property type="entry name" value="COG6_N"/>
</dbReference>
<comment type="function">
    <text evidence="11">Acts as a component of the peripheral membrane COG complex that is involved in intra-Golgi protein trafficking. COG is located at the cis-Golgi, and regulates tethering of retrograde intra-Golgi vesicles and possibly a number of other membrane trafficking events.</text>
</comment>
<evidence type="ECO:0000256" key="5">
    <source>
        <dbReference type="ARBA" id="ARBA00022723"/>
    </source>
</evidence>
<dbReference type="PROSITE" id="PS00018">
    <property type="entry name" value="EF_HAND_1"/>
    <property type="match status" value="3"/>
</dbReference>
<dbReference type="PRINTS" id="PR00450">
    <property type="entry name" value="RECOVERIN"/>
</dbReference>
<dbReference type="PROSITE" id="PS50222">
    <property type="entry name" value="EF_HAND_2"/>
    <property type="match status" value="3"/>
</dbReference>
<sequence>MGKSNSKLSEEQLKELQKCTYFNKNELQQWYKGFLKDCPSGELDKPEFQKIYKQFFPFGDPSRFAEFVFDVFDENKNGKIDFKEFICALSVTSRGKLDEKLLWAFQLYDIDNDGFITQEEMLRIVDAIYKMVGSMVNLPSDEDTPQKRVNKIFTLMDKNHDGKLSMDEFKEGSKQDPTIVQALILKILINPIDDIKTKSALEALSEIYNVNSVTQRRNLRGNIERKAIEASLNFLEIFGKQLTVIESEIKEMNTFCDEITQSLESANRQTALLETCKTRKVLIDAFLERFTLSEKEVSILSSSESEICPEFFRALKHLQQIHGDCESLLITENQRAGLEIMERMNSIQETAFDKLYRWTQTESRTLTRETQEVPAILRHALRALKQRPVLFQSCLEELVHIKRNAIIRSFTEALTRGGPGGTPRPIEIHAHDPLRYVGDMLAWVHQNVASEKEYLEGLFEPKSAITAYRILNLIQFYNITISRILGPNASLSIALQEITESASRVFFNTLNSQAEQLLRYIQSPAPDLTSPPAVKDTNEIMASYETSLVTVAEREHDFRAVLDAILDPLFQMCELGAKDLSKFNKAIYMRLEPIIQVMETKEENIPLSLIQNMDTKSLTNVMARLDSFLSLADNGDDTFKLQGNPTQLVKKVNYRVSKMFVDTYKRISDAIKDPKNKYEFPATILARTVDENCGNIEQLKCAVNLLFYKFHTPKEPDIIAALKACGRLISLLLKVAQEIFESIHPKMRSTTIYNVYIKVYGRIGMFLAKCIAISYIVLGQDLDLILFEPMMMEEINKVIITGFGIGTFLYFHKMSSPEEIRSYMYTHLIFRLLIDSHINEALLVFHHMSKIEIPLNVETFNGLVNLICKKLHKPKLALMIIEKFQEHGIKPNSKTFAPIYDAFRNALDKNTNRKTLSRNSLSGNYLNSGNDNNNINSDDFLRVYRLMTDNDICIE</sequence>
<feature type="repeat" description="PPR" evidence="12">
    <location>
        <begin position="856"/>
        <end position="891"/>
    </location>
</feature>
<evidence type="ECO:0000313" key="15">
    <source>
        <dbReference type="EMBL" id="CAG8433984.1"/>
    </source>
</evidence>
<evidence type="ECO:0000313" key="16">
    <source>
        <dbReference type="Proteomes" id="UP000789706"/>
    </source>
</evidence>
<evidence type="ECO:0000256" key="10">
    <source>
        <dbReference type="ARBA" id="ARBA00023136"/>
    </source>
</evidence>
<dbReference type="GO" id="GO:0005509">
    <property type="term" value="F:calcium ion binding"/>
    <property type="evidence" value="ECO:0007669"/>
    <property type="project" value="InterPro"/>
</dbReference>
<dbReference type="InterPro" id="IPR011990">
    <property type="entry name" value="TPR-like_helical_dom_sf"/>
</dbReference>
<evidence type="ECO:0000256" key="8">
    <source>
        <dbReference type="ARBA" id="ARBA00022927"/>
    </source>
</evidence>
<dbReference type="Gene3D" id="1.10.238.10">
    <property type="entry name" value="EF-hand"/>
    <property type="match status" value="1"/>
</dbReference>
<gene>
    <name evidence="15" type="ORF">DEBURN_LOCUS624</name>
</gene>
<evidence type="ECO:0000256" key="11">
    <source>
        <dbReference type="ARBA" id="ARBA00043873"/>
    </source>
</evidence>
<feature type="domain" description="EF-hand" evidence="14">
    <location>
        <begin position="96"/>
        <end position="131"/>
    </location>
</feature>
<keyword evidence="9 13" id="KW-0333">Golgi apparatus</keyword>
<dbReference type="GO" id="GO:0000139">
    <property type="term" value="C:Golgi membrane"/>
    <property type="evidence" value="ECO:0007669"/>
    <property type="project" value="UniProtKB-SubCell"/>
</dbReference>
<organism evidence="15 16">
    <name type="scientific">Diversispora eburnea</name>
    <dbReference type="NCBI Taxonomy" id="1213867"/>
    <lineage>
        <taxon>Eukaryota</taxon>
        <taxon>Fungi</taxon>
        <taxon>Fungi incertae sedis</taxon>
        <taxon>Mucoromycota</taxon>
        <taxon>Glomeromycotina</taxon>
        <taxon>Glomeromycetes</taxon>
        <taxon>Diversisporales</taxon>
        <taxon>Diversisporaceae</taxon>
        <taxon>Diversispora</taxon>
    </lineage>
</organism>
<dbReference type="PANTHER" id="PTHR21506:SF0">
    <property type="entry name" value="CONSERVED OLIGOMERIC GOLGI COMPLEX SUBUNIT 6"/>
    <property type="match status" value="1"/>
</dbReference>
<dbReference type="InterPro" id="IPR002048">
    <property type="entry name" value="EF_hand_dom"/>
</dbReference>
<evidence type="ECO:0000256" key="1">
    <source>
        <dbReference type="ARBA" id="ARBA00004395"/>
    </source>
</evidence>
<dbReference type="SMART" id="SM01087">
    <property type="entry name" value="COG6"/>
    <property type="match status" value="1"/>
</dbReference>
<keyword evidence="16" id="KW-1185">Reference proteome</keyword>
<proteinExistence type="inferred from homology"/>
<keyword evidence="5" id="KW-0479">Metal-binding</keyword>
<dbReference type="InterPro" id="IPR011992">
    <property type="entry name" value="EF-hand-dom_pair"/>
</dbReference>
<evidence type="ECO:0000256" key="7">
    <source>
        <dbReference type="ARBA" id="ARBA00022837"/>
    </source>
</evidence>
<evidence type="ECO:0000256" key="6">
    <source>
        <dbReference type="ARBA" id="ARBA00022737"/>
    </source>
</evidence>
<accession>A0A9N8V0X7</accession>
<dbReference type="InterPro" id="IPR002885">
    <property type="entry name" value="PPR_rpt"/>
</dbReference>
<keyword evidence="8 13" id="KW-0653">Protein transport</keyword>
<dbReference type="Pfam" id="PF06419">
    <property type="entry name" value="COG6_N"/>
    <property type="match status" value="1"/>
</dbReference>
<dbReference type="OrthoDB" id="272987at2759"/>
<evidence type="ECO:0000256" key="9">
    <source>
        <dbReference type="ARBA" id="ARBA00023034"/>
    </source>
</evidence>
<keyword evidence="10 13" id="KW-0472">Membrane</keyword>
<keyword evidence="6" id="KW-0677">Repeat</keyword>
<evidence type="ECO:0000256" key="3">
    <source>
        <dbReference type="ARBA" id="ARBA00011023"/>
    </source>
</evidence>
<comment type="similarity">
    <text evidence="3 13">Belongs to the COG6 family.</text>
</comment>
<dbReference type="InterPro" id="IPR018247">
    <property type="entry name" value="EF_Hand_1_Ca_BS"/>
</dbReference>
<feature type="domain" description="EF-hand" evidence="14">
    <location>
        <begin position="60"/>
        <end position="95"/>
    </location>
</feature>
<dbReference type="SMART" id="SM00054">
    <property type="entry name" value="EFh"/>
    <property type="match status" value="3"/>
</dbReference>
<dbReference type="GO" id="GO:0017119">
    <property type="term" value="C:Golgi transport complex"/>
    <property type="evidence" value="ECO:0007669"/>
    <property type="project" value="UniProtKB-UniRule"/>
</dbReference>
<dbReference type="Gene3D" id="1.25.40.10">
    <property type="entry name" value="Tetratricopeptide repeat domain"/>
    <property type="match status" value="1"/>
</dbReference>
<comment type="subunit">
    <text evidence="13">Component of the conserved oligomeric Golgi complex.</text>
</comment>
<evidence type="ECO:0000259" key="14">
    <source>
        <dbReference type="PROSITE" id="PS50222"/>
    </source>
</evidence>
<evidence type="ECO:0000256" key="4">
    <source>
        <dbReference type="ARBA" id="ARBA00022448"/>
    </source>
</evidence>
<name>A0A9N8V0X7_9GLOM</name>
<comment type="function">
    <text evidence="13">Acts as component of the peripheral membrane COG complex that is involved in intra-Golgi protein trafficking. COG is located at the cis-Golgi, and regulates tethering of retrograde intra-Golgi vesicles and possibly a number of other membrane trafficking events.</text>
</comment>
<dbReference type="CDD" id="cd00051">
    <property type="entry name" value="EFh"/>
    <property type="match status" value="2"/>
</dbReference>
<dbReference type="PROSITE" id="PS51375">
    <property type="entry name" value="PPR"/>
    <property type="match status" value="1"/>
</dbReference>
<comment type="similarity">
    <text evidence="2">Belongs to the recoverin family.</text>
</comment>
<comment type="subcellular location">
    <subcellularLocation>
        <location evidence="1 13">Golgi apparatus membrane</location>
        <topology evidence="1 13">Peripheral membrane protein</topology>
    </subcellularLocation>
</comment>
<reference evidence="15" key="1">
    <citation type="submission" date="2021-06" db="EMBL/GenBank/DDBJ databases">
        <authorList>
            <person name="Kallberg Y."/>
            <person name="Tangrot J."/>
            <person name="Rosling A."/>
        </authorList>
    </citation>
    <scope>NUCLEOTIDE SEQUENCE</scope>
    <source>
        <strain evidence="15">AZ414A</strain>
    </source>
</reference>
<comment type="caution">
    <text evidence="15">The sequence shown here is derived from an EMBL/GenBank/DDBJ whole genome shotgun (WGS) entry which is preliminary data.</text>
</comment>
<keyword evidence="7" id="KW-0106">Calcium</keyword>
<dbReference type="AlphaFoldDB" id="A0A9N8V0X7"/>
<dbReference type="Proteomes" id="UP000789706">
    <property type="component" value="Unassembled WGS sequence"/>
</dbReference>
<evidence type="ECO:0000256" key="13">
    <source>
        <dbReference type="RuleBase" id="RU365075"/>
    </source>
</evidence>
<dbReference type="InterPro" id="IPR010490">
    <property type="entry name" value="COG6"/>
</dbReference>
<dbReference type="FunFam" id="1.10.238.10:FF:000009">
    <property type="entry name" value="Visinin-like protein 1"/>
    <property type="match status" value="1"/>
</dbReference>
<dbReference type="InterPro" id="IPR048369">
    <property type="entry name" value="COG6_C"/>
</dbReference>
<dbReference type="EMBL" id="CAJVPK010000021">
    <property type="protein sequence ID" value="CAG8433984.1"/>
    <property type="molecule type" value="Genomic_DNA"/>
</dbReference>